<keyword evidence="1" id="KW-0732">Signal</keyword>
<proteinExistence type="predicted"/>
<feature type="signal peptide" evidence="1">
    <location>
        <begin position="1"/>
        <end position="22"/>
    </location>
</feature>
<protein>
    <submittedName>
        <fullName evidence="2">Uncharacterized protein</fullName>
    </submittedName>
</protein>
<reference evidence="2 3" key="1">
    <citation type="submission" date="2019-11" db="EMBL/GenBank/DDBJ databases">
        <title>Characterisation of Fundicoccus ignavus gen. nov. sp. nov., a novel genus of the family Aerococcaceae isolated from bulk tank milk.</title>
        <authorList>
            <person name="Siebert A."/>
            <person name="Huptas C."/>
            <person name="Wenning M."/>
            <person name="Scherer S."/>
            <person name="Doll E.V."/>
        </authorList>
    </citation>
    <scope>NUCLEOTIDE SEQUENCE [LARGE SCALE GENOMIC DNA]</scope>
    <source>
        <strain evidence="2 3">WS4759</strain>
    </source>
</reference>
<dbReference type="RefSeq" id="WP_153863942.1">
    <property type="nucleotide sequence ID" value="NZ_WJQS01000010.1"/>
</dbReference>
<name>A0A6I2GK76_9LACT</name>
<gene>
    <name evidence="2" type="ORF">GIY09_10330</name>
</gene>
<organism evidence="2 3">
    <name type="scientific">Fundicoccus ignavus</name>
    <dbReference type="NCBI Taxonomy" id="2664442"/>
    <lineage>
        <taxon>Bacteria</taxon>
        <taxon>Bacillati</taxon>
        <taxon>Bacillota</taxon>
        <taxon>Bacilli</taxon>
        <taxon>Lactobacillales</taxon>
        <taxon>Aerococcaceae</taxon>
        <taxon>Fundicoccus</taxon>
    </lineage>
</organism>
<evidence type="ECO:0000256" key="1">
    <source>
        <dbReference type="SAM" id="SignalP"/>
    </source>
</evidence>
<accession>A0A6I2GK76</accession>
<dbReference type="Proteomes" id="UP000430975">
    <property type="component" value="Unassembled WGS sequence"/>
</dbReference>
<keyword evidence="3" id="KW-1185">Reference proteome</keyword>
<comment type="caution">
    <text evidence="2">The sequence shown here is derived from an EMBL/GenBank/DDBJ whole genome shotgun (WGS) entry which is preliminary data.</text>
</comment>
<evidence type="ECO:0000313" key="2">
    <source>
        <dbReference type="EMBL" id="MRI86242.1"/>
    </source>
</evidence>
<evidence type="ECO:0000313" key="3">
    <source>
        <dbReference type="Proteomes" id="UP000430975"/>
    </source>
</evidence>
<feature type="chain" id="PRO_5039349162" evidence="1">
    <location>
        <begin position="23"/>
        <end position="308"/>
    </location>
</feature>
<dbReference type="EMBL" id="WJQS01000010">
    <property type="protein sequence ID" value="MRI86242.1"/>
    <property type="molecule type" value="Genomic_DNA"/>
</dbReference>
<dbReference type="AlphaFoldDB" id="A0A6I2GK76"/>
<sequence>MKKSLVKLAGALAFTTVLPAAATLVTEVAPIQVQAAATIDFEQGAKSDEEYVRDILKQFNELDAYRSEMKDEVSGGTTTTTYDSQTGGTKVESYIPASEYSDEMTMTYYFYDDGTMIYDELGYLKSSASYMSLAYPDYEAQLKTVEEQMGDALVLTPPSEAAEELEDIDVTGTSGATDELFVPEDLVFQEVTKEGDVVTATVDMSTYIEENPELAEFYPANTQYSMTYSIDPAAQTITSTMTIDVDESAMEESSDDDLGISLASLITDSTVVIVTQATDEKVPAIEDLNTITEEEFDQILQDAGLDLY</sequence>